<protein>
    <submittedName>
        <fullName evidence="1">Uncharacterized protein</fullName>
    </submittedName>
</protein>
<feature type="non-terminal residue" evidence="1">
    <location>
        <position position="56"/>
    </location>
</feature>
<dbReference type="EMBL" id="JACEIK010070421">
    <property type="protein sequence ID" value="MCE5167267.1"/>
    <property type="molecule type" value="Genomic_DNA"/>
</dbReference>
<comment type="caution">
    <text evidence="1">The sequence shown here is derived from an EMBL/GenBank/DDBJ whole genome shotgun (WGS) entry which is preliminary data.</text>
</comment>
<name>A0ABS8Y7I9_DATST</name>
<dbReference type="Proteomes" id="UP000823775">
    <property type="component" value="Unassembled WGS sequence"/>
</dbReference>
<proteinExistence type="predicted"/>
<accession>A0ABS8Y7I9</accession>
<gene>
    <name evidence="1" type="ORF">HAX54_045478</name>
</gene>
<organism evidence="1 2">
    <name type="scientific">Datura stramonium</name>
    <name type="common">Jimsonweed</name>
    <name type="synonym">Common thornapple</name>
    <dbReference type="NCBI Taxonomy" id="4076"/>
    <lineage>
        <taxon>Eukaryota</taxon>
        <taxon>Viridiplantae</taxon>
        <taxon>Streptophyta</taxon>
        <taxon>Embryophyta</taxon>
        <taxon>Tracheophyta</taxon>
        <taxon>Spermatophyta</taxon>
        <taxon>Magnoliopsida</taxon>
        <taxon>eudicotyledons</taxon>
        <taxon>Gunneridae</taxon>
        <taxon>Pentapetalae</taxon>
        <taxon>asterids</taxon>
        <taxon>lamiids</taxon>
        <taxon>Solanales</taxon>
        <taxon>Solanaceae</taxon>
        <taxon>Solanoideae</taxon>
        <taxon>Datureae</taxon>
        <taxon>Datura</taxon>
    </lineage>
</organism>
<keyword evidence="2" id="KW-1185">Reference proteome</keyword>
<reference evidence="1 2" key="1">
    <citation type="journal article" date="2021" name="BMC Genomics">
        <title>Datura genome reveals duplications of psychoactive alkaloid biosynthetic genes and high mutation rate following tissue culture.</title>
        <authorList>
            <person name="Rajewski A."/>
            <person name="Carter-House D."/>
            <person name="Stajich J."/>
            <person name="Litt A."/>
        </authorList>
    </citation>
    <scope>NUCLEOTIDE SEQUENCE [LARGE SCALE GENOMIC DNA]</scope>
    <source>
        <strain evidence="1">AR-01</strain>
    </source>
</reference>
<evidence type="ECO:0000313" key="1">
    <source>
        <dbReference type="EMBL" id="MCE5167267.1"/>
    </source>
</evidence>
<sequence>MVRRSGRFRPTMAEIDGGLGCGGAPMVRGRRECGGGLFFGGFWLKVEEEEDRVMFG</sequence>
<evidence type="ECO:0000313" key="2">
    <source>
        <dbReference type="Proteomes" id="UP000823775"/>
    </source>
</evidence>